<dbReference type="AlphaFoldDB" id="A0A1I4WAB2"/>
<evidence type="ECO:0000313" key="2">
    <source>
        <dbReference type="Proteomes" id="UP000198575"/>
    </source>
</evidence>
<sequence length="231" mass="26243">MIATSRFVYVHLHKSGGTFVNECLERFFPDARRLGYHLPARLIPEDLQSLPVLGFVRSPWSYYVSWYTFQAQMARPNALFRCVSEDRRLDFPGTIRNLLDLGNDDDRLDALLAQLPATYGQQGLNLPGFALAPIRGSGKGFYSFLFDYMYGDSRGPLAIGRVESLRRDLLDFLGRIEQPISAELRAFIEQAAPRNTSTHGSYRDYYDDALAALVAERDRHVIEAFGYRFGA</sequence>
<dbReference type="SUPFAM" id="SSF52540">
    <property type="entry name" value="P-loop containing nucleoside triphosphate hydrolases"/>
    <property type="match status" value="1"/>
</dbReference>
<evidence type="ECO:0000313" key="1">
    <source>
        <dbReference type="EMBL" id="SFN10641.1"/>
    </source>
</evidence>
<reference evidence="1 2" key="1">
    <citation type="submission" date="2016-10" db="EMBL/GenBank/DDBJ databases">
        <authorList>
            <person name="de Groot N.N."/>
        </authorList>
    </citation>
    <scope>NUCLEOTIDE SEQUENCE [LARGE SCALE GENOMIC DNA]</scope>
    <source>
        <strain evidence="1 2">CGMCC 1.7659</strain>
    </source>
</reference>
<dbReference type="RefSeq" id="WP_092405460.1">
    <property type="nucleotide sequence ID" value="NZ_FOVF01000004.1"/>
</dbReference>
<keyword evidence="2" id="KW-1185">Reference proteome</keyword>
<dbReference type="Proteomes" id="UP000198575">
    <property type="component" value="Unassembled WGS sequence"/>
</dbReference>
<dbReference type="STRING" id="578942.SAMN05216289_104141"/>
<name>A0A1I4WAB2_9GAMM</name>
<proteinExistence type="predicted"/>
<organism evidence="1 2">
    <name type="scientific">Dokdonella immobilis</name>
    <dbReference type="NCBI Taxonomy" id="578942"/>
    <lineage>
        <taxon>Bacteria</taxon>
        <taxon>Pseudomonadati</taxon>
        <taxon>Pseudomonadota</taxon>
        <taxon>Gammaproteobacteria</taxon>
        <taxon>Lysobacterales</taxon>
        <taxon>Rhodanobacteraceae</taxon>
        <taxon>Dokdonella</taxon>
    </lineage>
</organism>
<dbReference type="EMBL" id="FOVF01000004">
    <property type="protein sequence ID" value="SFN10641.1"/>
    <property type="molecule type" value="Genomic_DNA"/>
</dbReference>
<protein>
    <recommendedName>
        <fullName evidence="3">Sulfotransferase family protein</fullName>
    </recommendedName>
</protein>
<evidence type="ECO:0008006" key="3">
    <source>
        <dbReference type="Google" id="ProtNLM"/>
    </source>
</evidence>
<dbReference type="OrthoDB" id="1408331at2"/>
<dbReference type="InterPro" id="IPR027417">
    <property type="entry name" value="P-loop_NTPase"/>
</dbReference>
<gene>
    <name evidence="1" type="ORF">SAMN05216289_104141</name>
</gene>
<accession>A0A1I4WAB2</accession>